<keyword evidence="5 7" id="KW-0520">NAD</keyword>
<feature type="binding site" evidence="9">
    <location>
        <position position="324"/>
    </location>
    <ligand>
        <name>substrate</name>
    </ligand>
</feature>
<gene>
    <name evidence="12" type="ORF">J5V96_00720</name>
</gene>
<dbReference type="GO" id="GO:0000271">
    <property type="term" value="P:polysaccharide biosynthetic process"/>
    <property type="evidence" value="ECO:0007669"/>
    <property type="project" value="InterPro"/>
</dbReference>
<dbReference type="InterPro" id="IPR017476">
    <property type="entry name" value="UDP-Glc/GDP-Man"/>
</dbReference>
<dbReference type="PANTHER" id="PTHR43750">
    <property type="entry name" value="UDP-GLUCOSE 6-DEHYDROGENASE TUAD"/>
    <property type="match status" value="1"/>
</dbReference>
<dbReference type="Pfam" id="PF03720">
    <property type="entry name" value="UDPG_MGDP_dh_C"/>
    <property type="match status" value="1"/>
</dbReference>
<evidence type="ECO:0000313" key="12">
    <source>
        <dbReference type="EMBL" id="MBO3662027.1"/>
    </source>
</evidence>
<comment type="caution">
    <text evidence="12">The sequence shown here is derived from an EMBL/GenBank/DDBJ whole genome shotgun (WGS) entry which is preliminary data.</text>
</comment>
<dbReference type="Pfam" id="PF00984">
    <property type="entry name" value="UDPG_MGDP_dh"/>
    <property type="match status" value="1"/>
</dbReference>
<dbReference type="InterPro" id="IPR036220">
    <property type="entry name" value="UDP-Glc/GDP-Man_DH_C_sf"/>
</dbReference>
<dbReference type="GO" id="GO:0003979">
    <property type="term" value="F:UDP-glucose 6-dehydrogenase activity"/>
    <property type="evidence" value="ECO:0007669"/>
    <property type="project" value="UniProtKB-EC"/>
</dbReference>
<dbReference type="SUPFAM" id="SSF51735">
    <property type="entry name" value="NAD(P)-binding Rossmann-fold domains"/>
    <property type="match status" value="1"/>
</dbReference>
<dbReference type="InterPro" id="IPR001732">
    <property type="entry name" value="UDP-Glc/GDP-Man_DH_N"/>
</dbReference>
<dbReference type="PIRSF" id="PIRSF000124">
    <property type="entry name" value="UDPglc_GDPman_dh"/>
    <property type="match status" value="1"/>
</dbReference>
<dbReference type="PIRSF" id="PIRSF500134">
    <property type="entry name" value="UDPglc_DH_bac"/>
    <property type="match status" value="1"/>
</dbReference>
<dbReference type="AlphaFoldDB" id="A0A939TVW7"/>
<dbReference type="PANTHER" id="PTHR43750:SF3">
    <property type="entry name" value="UDP-GLUCOSE 6-DEHYDROGENASE TUAD"/>
    <property type="match status" value="1"/>
</dbReference>
<evidence type="ECO:0000256" key="8">
    <source>
        <dbReference type="PIRSR" id="PIRSR500134-1"/>
    </source>
</evidence>
<evidence type="ECO:0000259" key="11">
    <source>
        <dbReference type="SMART" id="SM00984"/>
    </source>
</evidence>
<feature type="binding site" evidence="10">
    <location>
        <position position="35"/>
    </location>
    <ligand>
        <name>NAD(+)</name>
        <dbReference type="ChEBI" id="CHEBI:57540"/>
    </ligand>
</feature>
<dbReference type="EC" id="1.1.1.22" evidence="3 7"/>
<dbReference type="Proteomes" id="UP000680132">
    <property type="component" value="Unassembled WGS sequence"/>
</dbReference>
<feature type="binding site" evidence="10">
    <location>
        <position position="264"/>
    </location>
    <ligand>
        <name>NAD(+)</name>
        <dbReference type="ChEBI" id="CHEBI:57540"/>
    </ligand>
</feature>
<comment type="pathway">
    <text evidence="1">Nucleotide-sugar biosynthesis; UDP-alpha-D-glucuronate biosynthesis; UDP-alpha-D-glucuronate from UDP-alpha-D-glucose: step 1/1.</text>
</comment>
<dbReference type="SUPFAM" id="SSF48179">
    <property type="entry name" value="6-phosphogluconate dehydrogenase C-terminal domain-like"/>
    <property type="match status" value="1"/>
</dbReference>
<evidence type="ECO:0000256" key="7">
    <source>
        <dbReference type="PIRNR" id="PIRNR000124"/>
    </source>
</evidence>
<evidence type="ECO:0000256" key="1">
    <source>
        <dbReference type="ARBA" id="ARBA00004701"/>
    </source>
</evidence>
<feature type="active site" description="Nucleophile" evidence="8">
    <location>
        <position position="261"/>
    </location>
</feature>
<feature type="binding site" evidence="9">
    <location>
        <begin position="250"/>
        <end position="254"/>
    </location>
    <ligand>
        <name>substrate</name>
    </ligand>
</feature>
<evidence type="ECO:0000256" key="4">
    <source>
        <dbReference type="ARBA" id="ARBA00023002"/>
    </source>
</evidence>
<evidence type="ECO:0000256" key="9">
    <source>
        <dbReference type="PIRSR" id="PIRSR500134-2"/>
    </source>
</evidence>
<evidence type="ECO:0000256" key="10">
    <source>
        <dbReference type="PIRSR" id="PIRSR500134-3"/>
    </source>
</evidence>
<evidence type="ECO:0000256" key="3">
    <source>
        <dbReference type="ARBA" id="ARBA00012954"/>
    </source>
</evidence>
<dbReference type="NCBIfam" id="TIGR03026">
    <property type="entry name" value="NDP-sugDHase"/>
    <property type="match status" value="1"/>
</dbReference>
<evidence type="ECO:0000256" key="2">
    <source>
        <dbReference type="ARBA" id="ARBA00006601"/>
    </source>
</evidence>
<dbReference type="SUPFAM" id="SSF52413">
    <property type="entry name" value="UDP-glucose/GDP-mannose dehydrogenase C-terminal domain"/>
    <property type="match status" value="1"/>
</dbReference>
<feature type="binding site" evidence="10">
    <location>
        <position position="121"/>
    </location>
    <ligand>
        <name>NAD(+)</name>
        <dbReference type="ChEBI" id="CHEBI:57540"/>
    </ligand>
</feature>
<keyword evidence="4 7" id="KW-0560">Oxidoreductase</keyword>
<feature type="binding site" evidence="9">
    <location>
        <position position="258"/>
    </location>
    <ligand>
        <name>substrate</name>
    </ligand>
</feature>
<dbReference type="EMBL" id="JAGFOA010000001">
    <property type="protein sequence ID" value="MBO3662027.1"/>
    <property type="molecule type" value="Genomic_DNA"/>
</dbReference>
<feature type="domain" description="UDP-glucose/GDP-mannose dehydrogenase C-terminal" evidence="11">
    <location>
        <begin position="317"/>
        <end position="418"/>
    </location>
</feature>
<feature type="binding site" evidence="10">
    <location>
        <position position="150"/>
    </location>
    <ligand>
        <name>NAD(+)</name>
        <dbReference type="ChEBI" id="CHEBI:57540"/>
    </ligand>
</feature>
<dbReference type="Gene3D" id="1.20.5.100">
    <property type="entry name" value="Cytochrome c1, transmembrane anchor, C-terminal"/>
    <property type="match status" value="1"/>
</dbReference>
<name>A0A939TVW7_9MICO</name>
<feature type="binding site" evidence="10">
    <location>
        <position position="30"/>
    </location>
    <ligand>
        <name>NAD(+)</name>
        <dbReference type="ChEBI" id="CHEBI:57540"/>
    </ligand>
</feature>
<dbReference type="RefSeq" id="WP_208499420.1">
    <property type="nucleotide sequence ID" value="NZ_JAGFOA010000001.1"/>
</dbReference>
<dbReference type="InterPro" id="IPR014026">
    <property type="entry name" value="UDP-Glc/GDP-Man_DH_dimer"/>
</dbReference>
<comment type="catalytic activity">
    <reaction evidence="6 7">
        <text>UDP-alpha-D-glucose + 2 NAD(+) + H2O = UDP-alpha-D-glucuronate + 2 NADH + 3 H(+)</text>
        <dbReference type="Rhea" id="RHEA:23596"/>
        <dbReference type="ChEBI" id="CHEBI:15377"/>
        <dbReference type="ChEBI" id="CHEBI:15378"/>
        <dbReference type="ChEBI" id="CHEBI:57540"/>
        <dbReference type="ChEBI" id="CHEBI:57945"/>
        <dbReference type="ChEBI" id="CHEBI:58052"/>
        <dbReference type="ChEBI" id="CHEBI:58885"/>
        <dbReference type="EC" id="1.1.1.22"/>
    </reaction>
</comment>
<dbReference type="Pfam" id="PF03721">
    <property type="entry name" value="UDPG_MGDP_dh_N"/>
    <property type="match status" value="1"/>
</dbReference>
<feature type="binding site" evidence="9">
    <location>
        <position position="205"/>
    </location>
    <ligand>
        <name>substrate</name>
    </ligand>
</feature>
<proteinExistence type="inferred from homology"/>
<dbReference type="InterPro" id="IPR014027">
    <property type="entry name" value="UDP-Glc/GDP-Man_DH_C"/>
</dbReference>
<dbReference type="SMART" id="SM00984">
    <property type="entry name" value="UDPG_MGDP_dh_C"/>
    <property type="match status" value="1"/>
</dbReference>
<sequence>MKLSVFGCGYLGAVHAAAMASLGHDVVGIDPVADKIAMLSAGRTPFFEPGLPEILTASLATGRLRFSTDPAEAADADVHFIGVGTPQRRDGAGADLTYVDQAVADLLPHLKPGALVVGKSTVPVGTAARLAEPIARAGGRLAWNPEFLREGYAVKDTIEPDRLVYGVADASREQDAAILDEVYASAIAARTPRIATDYATAELVKVAANSFLATKISFINAMAEIAEVVGADVTQLADALGHDSRIGRRFLNAGVGFGGGCLPKDIRAFAARAEELGRGESVAFLKQVDEINLRRRQRMVDLVVDSLGGRPHGRRVAVLGLAFKPYSDDVRDSPALDIAVRLHGLGAVVVSHDPEAIPNSRLLHPQLAYATSAEDALEGAEVVVLVTEWNAYRELDPVETAARVARPVILDGRNVLDPVAWRAAGWNYTGMGR</sequence>
<feature type="binding site" evidence="10">
    <location>
        <position position="331"/>
    </location>
    <ligand>
        <name>NAD(+)</name>
        <dbReference type="ChEBI" id="CHEBI:57540"/>
    </ligand>
</feature>
<protein>
    <recommendedName>
        <fullName evidence="3 7">UDP-glucose 6-dehydrogenase</fullName>
        <ecNumber evidence="3 7">1.1.1.22</ecNumber>
    </recommendedName>
</protein>
<feature type="binding site" evidence="9">
    <location>
        <begin position="147"/>
        <end position="150"/>
    </location>
    <ligand>
        <name>substrate</name>
    </ligand>
</feature>
<accession>A0A939TVW7</accession>
<dbReference type="Gene3D" id="3.40.50.720">
    <property type="entry name" value="NAD(P)-binding Rossmann-like Domain"/>
    <property type="match status" value="2"/>
</dbReference>
<organism evidence="12 13">
    <name type="scientific">Microbacterium stercoris</name>
    <dbReference type="NCBI Taxonomy" id="2820289"/>
    <lineage>
        <taxon>Bacteria</taxon>
        <taxon>Bacillati</taxon>
        <taxon>Actinomycetota</taxon>
        <taxon>Actinomycetes</taxon>
        <taxon>Micrococcales</taxon>
        <taxon>Microbacteriaceae</taxon>
        <taxon>Microbacterium</taxon>
    </lineage>
</organism>
<feature type="binding site" evidence="10">
    <location>
        <position position="85"/>
    </location>
    <ligand>
        <name>NAD(+)</name>
        <dbReference type="ChEBI" id="CHEBI:57540"/>
    </ligand>
</feature>
<keyword evidence="13" id="KW-1185">Reference proteome</keyword>
<dbReference type="GO" id="GO:0051287">
    <property type="term" value="F:NAD binding"/>
    <property type="evidence" value="ECO:0007669"/>
    <property type="project" value="InterPro"/>
</dbReference>
<reference evidence="12" key="1">
    <citation type="submission" date="2021-03" db="EMBL/GenBank/DDBJ databases">
        <title>Microbacterium sp. nov., a novel actinobacterium isolated from cow dung.</title>
        <authorList>
            <person name="Zhang L."/>
        </authorList>
    </citation>
    <scope>NUCLEOTIDE SEQUENCE</scope>
    <source>
        <strain evidence="12">NEAU-LLB</strain>
    </source>
</reference>
<dbReference type="InterPro" id="IPR008927">
    <property type="entry name" value="6-PGluconate_DH-like_C_sf"/>
</dbReference>
<evidence type="ECO:0000256" key="5">
    <source>
        <dbReference type="ARBA" id="ARBA00023027"/>
    </source>
</evidence>
<dbReference type="InterPro" id="IPR028357">
    <property type="entry name" value="UDPglc_DH_bac"/>
</dbReference>
<evidence type="ECO:0000256" key="6">
    <source>
        <dbReference type="ARBA" id="ARBA00047473"/>
    </source>
</evidence>
<comment type="similarity">
    <text evidence="2 7">Belongs to the UDP-glucose/GDP-mannose dehydrogenase family.</text>
</comment>
<dbReference type="InterPro" id="IPR036291">
    <property type="entry name" value="NAD(P)-bd_dom_sf"/>
</dbReference>
<evidence type="ECO:0000313" key="13">
    <source>
        <dbReference type="Proteomes" id="UP000680132"/>
    </source>
</evidence>